<keyword evidence="4" id="KW-1185">Reference proteome</keyword>
<dbReference type="PANTHER" id="PTHR32251:SF15">
    <property type="entry name" value="3-OXO-5-ALPHA-STEROID 4-DEHYDROGENASE (DUF1295)"/>
    <property type="match status" value="1"/>
</dbReference>
<feature type="transmembrane region" description="Helical" evidence="2">
    <location>
        <begin position="49"/>
        <end position="67"/>
    </location>
</feature>
<keyword evidence="2" id="KW-0472">Membrane</keyword>
<dbReference type="EMBL" id="CAHR02000193">
    <property type="protein sequence ID" value="CCG83994.1"/>
    <property type="molecule type" value="Genomic_DNA"/>
</dbReference>
<dbReference type="Pfam" id="PF06966">
    <property type="entry name" value="DUF1295"/>
    <property type="match status" value="1"/>
</dbReference>
<sequence>MTASAGHVNVLDAYYLSITLLVTIGYQLSFFAVAWTFKFDKVTDFAGGTNFFWLALMTLLLGGINRANDARNIVASVLVMVWALRLSGFLLFRILKSGSDTRFDDKRNNFFKFLGFWVFQMFWVWTVSMPLTILNSPKIMATGSVGFGTARDIVGIVFFAIGFFVEAIADQSKYMFKKKHPKAFCNVGVWAWSRHPNYFGEIFLWWGIWMLCLSPSTNGPVRGSGYAAQYASIVGPVFITLLLFGVSGLPLQEEPTQKKMYKSDKRDAYATYLNSTSIVVPFPPPLYRPLPTFIKRSVLLDFPFYQYDPSKDQDAQDDEQERGSSHQGTRQSTENLHNGSDE</sequence>
<dbReference type="OrthoDB" id="67965at2759"/>
<evidence type="ECO:0000256" key="1">
    <source>
        <dbReference type="SAM" id="MobiDB-lite"/>
    </source>
</evidence>
<keyword evidence="2" id="KW-1133">Transmembrane helix</keyword>
<feature type="transmembrane region" description="Helical" evidence="2">
    <location>
        <begin position="73"/>
        <end position="92"/>
    </location>
</feature>
<evidence type="ECO:0000313" key="3">
    <source>
        <dbReference type="EMBL" id="CCG83994.1"/>
    </source>
</evidence>
<evidence type="ECO:0000256" key="2">
    <source>
        <dbReference type="SAM" id="Phobius"/>
    </source>
</evidence>
<dbReference type="eggNOG" id="KOG4650">
    <property type="taxonomic scope" value="Eukaryota"/>
</dbReference>
<gene>
    <name evidence="3" type="ORF">TAPDE_004350</name>
</gene>
<dbReference type="InterPro" id="IPR010721">
    <property type="entry name" value="UstE-like"/>
</dbReference>
<dbReference type="PANTHER" id="PTHR32251">
    <property type="entry name" value="3-OXO-5-ALPHA-STEROID 4-DEHYDROGENASE"/>
    <property type="match status" value="1"/>
</dbReference>
<dbReference type="Gene3D" id="1.20.120.1630">
    <property type="match status" value="1"/>
</dbReference>
<reference evidence="3 4" key="1">
    <citation type="journal article" date="2013" name="MBio">
        <title>Genome sequencing of the plant pathogen Taphrina deformans, the causal agent of peach leaf curl.</title>
        <authorList>
            <person name="Cisse O.H."/>
            <person name="Almeida J.M.G.C.F."/>
            <person name="Fonseca A."/>
            <person name="Kumar A.A."/>
            <person name="Salojaervi J."/>
            <person name="Overmyer K."/>
            <person name="Hauser P.M."/>
            <person name="Pagni M."/>
        </authorList>
    </citation>
    <scope>NUCLEOTIDE SEQUENCE [LARGE SCALE GENOMIC DNA]</scope>
    <source>
        <strain evidence="4">PYCC 5710 / ATCC 11124 / CBS 356.35 / IMI 108563 / JCM 9778 / NBRC 8474</strain>
    </source>
</reference>
<comment type="caution">
    <text evidence="3">The sequence shown here is derived from an EMBL/GenBank/DDBJ whole genome shotgun (WGS) entry which is preliminary data.</text>
</comment>
<dbReference type="Proteomes" id="UP000013776">
    <property type="component" value="Unassembled WGS sequence"/>
</dbReference>
<feature type="transmembrane region" description="Helical" evidence="2">
    <location>
        <begin position="113"/>
        <end position="133"/>
    </location>
</feature>
<feature type="transmembrane region" description="Helical" evidence="2">
    <location>
        <begin position="14"/>
        <end position="37"/>
    </location>
</feature>
<dbReference type="VEuPathDB" id="FungiDB:TAPDE_004350"/>
<organism evidence="3 4">
    <name type="scientific">Taphrina deformans (strain PYCC 5710 / ATCC 11124 / CBS 356.35 / IMI 108563 / JCM 9778 / NBRC 8474)</name>
    <name type="common">Peach leaf curl fungus</name>
    <name type="synonym">Lalaria deformans</name>
    <dbReference type="NCBI Taxonomy" id="1097556"/>
    <lineage>
        <taxon>Eukaryota</taxon>
        <taxon>Fungi</taxon>
        <taxon>Dikarya</taxon>
        <taxon>Ascomycota</taxon>
        <taxon>Taphrinomycotina</taxon>
        <taxon>Taphrinomycetes</taxon>
        <taxon>Taphrinales</taxon>
        <taxon>Taphrinaceae</taxon>
        <taxon>Taphrina</taxon>
    </lineage>
</organism>
<dbReference type="GO" id="GO:0016020">
    <property type="term" value="C:membrane"/>
    <property type="evidence" value="ECO:0007669"/>
    <property type="project" value="TreeGrafter"/>
</dbReference>
<accession>R4XL00</accession>
<feature type="transmembrane region" description="Helical" evidence="2">
    <location>
        <begin position="153"/>
        <end position="169"/>
    </location>
</feature>
<dbReference type="AlphaFoldDB" id="R4XL00"/>
<proteinExistence type="predicted"/>
<feature type="compositionally biased region" description="Polar residues" evidence="1">
    <location>
        <begin position="325"/>
        <end position="342"/>
    </location>
</feature>
<name>R4XL00_TAPDE</name>
<feature type="transmembrane region" description="Helical" evidence="2">
    <location>
        <begin position="228"/>
        <end position="251"/>
    </location>
</feature>
<protein>
    <recommendedName>
        <fullName evidence="5">Steroid 5-alpha reductase C-terminal domain-containing protein</fullName>
    </recommendedName>
</protein>
<keyword evidence="2" id="KW-0812">Transmembrane</keyword>
<evidence type="ECO:0000313" key="4">
    <source>
        <dbReference type="Proteomes" id="UP000013776"/>
    </source>
</evidence>
<feature type="region of interest" description="Disordered" evidence="1">
    <location>
        <begin position="309"/>
        <end position="342"/>
    </location>
</feature>
<evidence type="ECO:0008006" key="5">
    <source>
        <dbReference type="Google" id="ProtNLM"/>
    </source>
</evidence>